<dbReference type="PANTHER" id="PTHR44259">
    <property type="entry name" value="OS07G0183000 PROTEIN-RELATED"/>
    <property type="match status" value="1"/>
</dbReference>
<proteinExistence type="predicted"/>
<dbReference type="Pfam" id="PF03478">
    <property type="entry name" value="Beta-prop_KIB1-4"/>
    <property type="match status" value="1"/>
</dbReference>
<evidence type="ECO:0000313" key="4">
    <source>
        <dbReference type="Proteomes" id="UP001141552"/>
    </source>
</evidence>
<keyword evidence="4" id="KW-1185">Reference proteome</keyword>
<evidence type="ECO:0000259" key="2">
    <source>
        <dbReference type="Pfam" id="PF03478"/>
    </source>
</evidence>
<accession>A0A9Q0JCK4</accession>
<evidence type="ECO:0000256" key="1">
    <source>
        <dbReference type="SAM" id="MobiDB-lite"/>
    </source>
</evidence>
<dbReference type="AlphaFoldDB" id="A0A9Q0JCK4"/>
<dbReference type="InterPro" id="IPR005174">
    <property type="entry name" value="KIB1-4_b-propeller"/>
</dbReference>
<dbReference type="InterPro" id="IPR050942">
    <property type="entry name" value="F-box_BR-signaling"/>
</dbReference>
<organism evidence="3 4">
    <name type="scientific">Turnera subulata</name>
    <dbReference type="NCBI Taxonomy" id="218843"/>
    <lineage>
        <taxon>Eukaryota</taxon>
        <taxon>Viridiplantae</taxon>
        <taxon>Streptophyta</taxon>
        <taxon>Embryophyta</taxon>
        <taxon>Tracheophyta</taxon>
        <taxon>Spermatophyta</taxon>
        <taxon>Magnoliopsida</taxon>
        <taxon>eudicotyledons</taxon>
        <taxon>Gunneridae</taxon>
        <taxon>Pentapetalae</taxon>
        <taxon>rosids</taxon>
        <taxon>fabids</taxon>
        <taxon>Malpighiales</taxon>
        <taxon>Passifloraceae</taxon>
        <taxon>Turnera</taxon>
    </lineage>
</organism>
<reference evidence="3" key="2">
    <citation type="journal article" date="2023" name="Plants (Basel)">
        <title>Annotation of the Turnera subulata (Passifloraceae) Draft Genome Reveals the S-Locus Evolved after the Divergence of Turneroideae from Passifloroideae in a Stepwise Manner.</title>
        <authorList>
            <person name="Henning P.M."/>
            <person name="Roalson E.H."/>
            <person name="Mir W."/>
            <person name="McCubbin A.G."/>
            <person name="Shore J.S."/>
        </authorList>
    </citation>
    <scope>NUCLEOTIDE SEQUENCE</scope>
    <source>
        <strain evidence="3">F60SS</strain>
    </source>
</reference>
<feature type="domain" description="KIB1-4 beta-propeller" evidence="2">
    <location>
        <begin position="73"/>
        <end position="311"/>
    </location>
</feature>
<dbReference type="OrthoDB" id="642536at2759"/>
<dbReference type="PANTHER" id="PTHR44259:SF107">
    <property type="entry name" value="F-BOX PROTEIN SKIP23-LIKE"/>
    <property type="match status" value="1"/>
</dbReference>
<feature type="region of interest" description="Disordered" evidence="1">
    <location>
        <begin position="49"/>
        <end position="73"/>
    </location>
</feature>
<dbReference type="Proteomes" id="UP001141552">
    <property type="component" value="Unassembled WGS sequence"/>
</dbReference>
<reference evidence="3" key="1">
    <citation type="submission" date="2022-02" db="EMBL/GenBank/DDBJ databases">
        <authorList>
            <person name="Henning P.M."/>
            <person name="McCubbin A.G."/>
            <person name="Shore J.S."/>
        </authorList>
    </citation>
    <scope>NUCLEOTIDE SEQUENCE</scope>
    <source>
        <strain evidence="3">F60SS</strain>
        <tissue evidence="3">Leaves</tissue>
    </source>
</reference>
<dbReference type="EMBL" id="JAKUCV010003766">
    <property type="protein sequence ID" value="KAJ4837691.1"/>
    <property type="molecule type" value="Genomic_DNA"/>
</dbReference>
<sequence length="343" mass="37904">MASTGGCPTISDIPVEILEQIIKRAAAACRLPGTSQLPQSLPSVAVHRRQIVPRQASRPSSPRGKTGRSARYTHDRLASSSQGWLVTDNLIKPNLISTPLHVNLYNPFFCTNLTLPAIPYSPSFLLSSSLFNKDCVVLAIKRGSSQSGEDHAYAFWRGDVKTWKRFVGPVNKFSLEDMIPYRDGYCGLYGQGSGIMQLSLSSSPEVIKRTRVKVQREDVRKSREKYLVKSSNGDLLMVVLVPSCDDGDGQLASGFEVFRLDWCKREWTVVKSLGNHAIFLARYGSTCVEASGNPAATGCIYLFSDSGLRIYNVESRSFQATKPKKIPNSVCHWFCPDVGCKSR</sequence>
<name>A0A9Q0JCK4_9ROSI</name>
<gene>
    <name evidence="3" type="ORF">Tsubulata_050190</name>
</gene>
<protein>
    <recommendedName>
        <fullName evidence="2">KIB1-4 beta-propeller domain-containing protein</fullName>
    </recommendedName>
</protein>
<evidence type="ECO:0000313" key="3">
    <source>
        <dbReference type="EMBL" id="KAJ4837691.1"/>
    </source>
</evidence>
<comment type="caution">
    <text evidence="3">The sequence shown here is derived from an EMBL/GenBank/DDBJ whole genome shotgun (WGS) entry which is preliminary data.</text>
</comment>